<dbReference type="Proteomes" id="UP000076722">
    <property type="component" value="Unassembled WGS sequence"/>
</dbReference>
<evidence type="ECO:0000313" key="2">
    <source>
        <dbReference type="Proteomes" id="UP000076722"/>
    </source>
</evidence>
<proteinExistence type="predicted"/>
<dbReference type="PANTHER" id="PTHR28180">
    <property type="entry name" value="CONSERVED MITOCHONDRIAL PROTEIN-RELATED"/>
    <property type="match status" value="1"/>
</dbReference>
<dbReference type="PANTHER" id="PTHR28180:SF2">
    <property type="entry name" value="PEROXISOMAL PROTEIN 2"/>
    <property type="match status" value="1"/>
</dbReference>
<dbReference type="OrthoDB" id="5392202at2759"/>
<protein>
    <submittedName>
        <fullName evidence="1">Uncharacterized protein</fullName>
    </submittedName>
</protein>
<sequence>MSVKLSARVKHLLTLRNPNPTPAPNLVKLRAVFDATSNAARLHKAERGWLALATATLLSTNSPDSVAHLYRYASKSKDSLLDLPERVNTAAFMRESALKSSIFVGVAMTINSLAALHGALESDVKEHLRKDPLRDANRDNINTFLARGHALWKSIYEPHADKLQNKLGSYHPDFPLFILQAYGVVLAPLSPSEQGNVSRALTSVVGISCLRAMQGVGPQLISHVFGLLKARGVEGESEGDRWLSSDEGTVWVIETVDKICDVVRENDASDAVQTKL</sequence>
<gene>
    <name evidence="1" type="ORF">SISNIDRAFT_405202</name>
</gene>
<evidence type="ECO:0000313" key="1">
    <source>
        <dbReference type="EMBL" id="KZS97505.1"/>
    </source>
</evidence>
<organism evidence="1 2">
    <name type="scientific">Sistotremastrum niveocremeum HHB9708</name>
    <dbReference type="NCBI Taxonomy" id="1314777"/>
    <lineage>
        <taxon>Eukaryota</taxon>
        <taxon>Fungi</taxon>
        <taxon>Dikarya</taxon>
        <taxon>Basidiomycota</taxon>
        <taxon>Agaricomycotina</taxon>
        <taxon>Agaricomycetes</taxon>
        <taxon>Sistotremastrales</taxon>
        <taxon>Sistotremastraceae</taxon>
        <taxon>Sertulicium</taxon>
        <taxon>Sertulicium niveocremeum</taxon>
    </lineage>
</organism>
<reference evidence="1 2" key="1">
    <citation type="journal article" date="2016" name="Mol. Biol. Evol.">
        <title>Comparative Genomics of Early-Diverging Mushroom-Forming Fungi Provides Insights into the Origins of Lignocellulose Decay Capabilities.</title>
        <authorList>
            <person name="Nagy L.G."/>
            <person name="Riley R."/>
            <person name="Tritt A."/>
            <person name="Adam C."/>
            <person name="Daum C."/>
            <person name="Floudas D."/>
            <person name="Sun H."/>
            <person name="Yadav J.S."/>
            <person name="Pangilinan J."/>
            <person name="Larsson K.H."/>
            <person name="Matsuura K."/>
            <person name="Barry K."/>
            <person name="Labutti K."/>
            <person name="Kuo R."/>
            <person name="Ohm R.A."/>
            <person name="Bhattacharya S.S."/>
            <person name="Shirouzu T."/>
            <person name="Yoshinaga Y."/>
            <person name="Martin F.M."/>
            <person name="Grigoriev I.V."/>
            <person name="Hibbett D.S."/>
        </authorList>
    </citation>
    <scope>NUCLEOTIDE SEQUENCE [LARGE SCALE GENOMIC DNA]</scope>
    <source>
        <strain evidence="1 2">HHB9708</strain>
    </source>
</reference>
<name>A0A164Z3I5_9AGAM</name>
<keyword evidence="2" id="KW-1185">Reference proteome</keyword>
<dbReference type="STRING" id="1314777.A0A164Z3I5"/>
<dbReference type="EMBL" id="KV419396">
    <property type="protein sequence ID" value="KZS97505.1"/>
    <property type="molecule type" value="Genomic_DNA"/>
</dbReference>
<dbReference type="Gene3D" id="1.20.1290.10">
    <property type="entry name" value="AhpD-like"/>
    <property type="match status" value="1"/>
</dbReference>
<dbReference type="InterPro" id="IPR029032">
    <property type="entry name" value="AhpD-like"/>
</dbReference>
<dbReference type="InterPro" id="IPR052999">
    <property type="entry name" value="PTS1_Protein"/>
</dbReference>
<accession>A0A164Z3I5</accession>
<dbReference type="AlphaFoldDB" id="A0A164Z3I5"/>